<dbReference type="Proteomes" id="UP000318720">
    <property type="component" value="Unassembled WGS sequence"/>
</dbReference>
<keyword evidence="1" id="KW-0812">Transmembrane</keyword>
<comment type="caution">
    <text evidence="2">The sequence shown here is derived from an EMBL/GenBank/DDBJ whole genome shotgun (WGS) entry which is preliminary data.</text>
</comment>
<feature type="transmembrane region" description="Helical" evidence="1">
    <location>
        <begin position="288"/>
        <end position="307"/>
    </location>
</feature>
<dbReference type="AlphaFoldDB" id="A0AAE9AZ74"/>
<evidence type="ECO:0000256" key="1">
    <source>
        <dbReference type="SAM" id="Phobius"/>
    </source>
</evidence>
<organism evidence="2 3">
    <name type="scientific">Streptomyces ipomoeae</name>
    <dbReference type="NCBI Taxonomy" id="103232"/>
    <lineage>
        <taxon>Bacteria</taxon>
        <taxon>Bacillati</taxon>
        <taxon>Actinomycetota</taxon>
        <taxon>Actinomycetes</taxon>
        <taxon>Kitasatosporales</taxon>
        <taxon>Streptomycetaceae</taxon>
        <taxon>Streptomyces</taxon>
    </lineage>
</organism>
<evidence type="ECO:0000313" key="3">
    <source>
        <dbReference type="Proteomes" id="UP000318720"/>
    </source>
</evidence>
<dbReference type="InterPro" id="IPR021424">
    <property type="entry name" value="PorA"/>
</dbReference>
<accession>A0AAE9AZ74</accession>
<reference evidence="2 3" key="1">
    <citation type="submission" date="2019-03" db="EMBL/GenBank/DDBJ databases">
        <title>Comparative genomic analyses of the sweetpotato soil rot pathogen, Streptomyces ipomoeae.</title>
        <authorList>
            <person name="Ruschel Soares N."/>
            <person name="Badger J.H."/>
            <person name="Huguet-Tapia J.C."/>
            <person name="Clark C.A."/>
            <person name="Pettis G.S."/>
        </authorList>
    </citation>
    <scope>NUCLEOTIDE SEQUENCE [LARGE SCALE GENOMIC DNA]</scope>
    <source>
        <strain evidence="2 3">88-35</strain>
    </source>
</reference>
<name>A0AAE9AZ74_9ACTN</name>
<protein>
    <submittedName>
        <fullName evidence="2">DUF3068 domain-containing protein</fullName>
    </submittedName>
</protein>
<dbReference type="Pfam" id="PF11271">
    <property type="entry name" value="PorA"/>
    <property type="match status" value="1"/>
</dbReference>
<proteinExistence type="predicted"/>
<keyword evidence="1" id="KW-1133">Transmembrane helix</keyword>
<evidence type="ECO:0000313" key="2">
    <source>
        <dbReference type="EMBL" id="TQE27610.1"/>
    </source>
</evidence>
<dbReference type="RefSeq" id="WP_009322958.1">
    <property type="nucleotide sequence ID" value="NZ_JARAVA010000903.1"/>
</dbReference>
<keyword evidence="1" id="KW-0472">Membrane</keyword>
<dbReference type="EMBL" id="SPAZ01000225">
    <property type="protein sequence ID" value="TQE27610.1"/>
    <property type="molecule type" value="Genomic_DNA"/>
</dbReference>
<sequence length="330" mass="37448">MRRKAGLILLALAVFFAALSPLLRWYVFPRVAKVPANQYQDMVLEAKDATLLDYGTMTERTVPEVTIVQTLKGNVEASEKIEKTVGRDVVVWDGLSYVEGPGGEMVSKIPERYIFDAHTQEPVHAKDEMVDGDPVKRAGLEFKWPFLTEKRDYEYFDAQARVTAPIHYKGTQDFRGVEVYYFEQTIPWTKVPFPRVMPVEGITRETVAETGTTRWYTTVRKFWVEPVTGAPVYGEEIHKEELRGGSLLGDREKVTAFAGHVKMREDYIEHTVDLVKSQRVYVLLMTSYLPWGFLGLGILFLALALYVEARGRRPGDPESTKPPAPEPVNA</sequence>
<gene>
    <name evidence="2" type="ORF">Sipo8835_26810</name>
</gene>